<dbReference type="NCBIfam" id="TIGR02439">
    <property type="entry name" value="catechol_proteo"/>
    <property type="match status" value="1"/>
</dbReference>
<comment type="cofactor">
    <cofactor evidence="2">
        <name>Fe(3+)</name>
        <dbReference type="ChEBI" id="CHEBI:29034"/>
    </cofactor>
</comment>
<dbReference type="Pfam" id="PF00775">
    <property type="entry name" value="Dioxygenase_C"/>
    <property type="match status" value="1"/>
</dbReference>
<keyword evidence="7" id="KW-0058">Aromatic hydrocarbons catabolism</keyword>
<evidence type="ECO:0000256" key="7">
    <source>
        <dbReference type="ARBA" id="ARBA00022797"/>
    </source>
</evidence>
<dbReference type="InterPro" id="IPR012801">
    <property type="entry name" value="Cchol_dOase_prob"/>
</dbReference>
<feature type="region of interest" description="Disordered" evidence="11">
    <location>
        <begin position="301"/>
        <end position="328"/>
    </location>
</feature>
<evidence type="ECO:0000256" key="6">
    <source>
        <dbReference type="ARBA" id="ARBA00022723"/>
    </source>
</evidence>
<evidence type="ECO:0000256" key="9">
    <source>
        <dbReference type="ARBA" id="ARBA00023002"/>
    </source>
</evidence>
<dbReference type="GO" id="GO:0008199">
    <property type="term" value="F:ferric iron binding"/>
    <property type="evidence" value="ECO:0007669"/>
    <property type="project" value="InterPro"/>
</dbReference>
<dbReference type="Pfam" id="PF04444">
    <property type="entry name" value="Dioxygenase_N"/>
    <property type="match status" value="1"/>
</dbReference>
<evidence type="ECO:0000256" key="3">
    <source>
        <dbReference type="ARBA" id="ARBA00004957"/>
    </source>
</evidence>
<dbReference type="PANTHER" id="PTHR33711:SF7">
    <property type="entry name" value="INTRADIOL RING-CLEAVAGE DIOXYGENASES DOMAIN-CONTAINING PROTEIN-RELATED"/>
    <property type="match status" value="1"/>
</dbReference>
<dbReference type="GO" id="GO:0018576">
    <property type="term" value="F:catechol 1,2-dioxygenase activity"/>
    <property type="evidence" value="ECO:0007669"/>
    <property type="project" value="UniProtKB-EC"/>
</dbReference>
<dbReference type="SUPFAM" id="SSF49482">
    <property type="entry name" value="Aromatic compound dioxygenase"/>
    <property type="match status" value="1"/>
</dbReference>
<keyword evidence="10" id="KW-0408">Iron</keyword>
<keyword evidence="14" id="KW-1185">Reference proteome</keyword>
<dbReference type="PROSITE" id="PS00083">
    <property type="entry name" value="INTRADIOL_DIOXYGENAS"/>
    <property type="match status" value="1"/>
</dbReference>
<feature type="compositionally biased region" description="Polar residues" evidence="11">
    <location>
        <begin position="317"/>
        <end position="328"/>
    </location>
</feature>
<dbReference type="EMBL" id="CP038437">
    <property type="protein sequence ID" value="QEM83867.1"/>
    <property type="molecule type" value="Genomic_DNA"/>
</dbReference>
<evidence type="ECO:0000256" key="5">
    <source>
        <dbReference type="ARBA" id="ARBA00013118"/>
    </source>
</evidence>
<evidence type="ECO:0000256" key="8">
    <source>
        <dbReference type="ARBA" id="ARBA00022964"/>
    </source>
</evidence>
<reference evidence="13" key="1">
    <citation type="submission" date="2021-02" db="EMBL/GenBank/DDBJ databases">
        <title>Strain Y2R2, a novel species of the genus Halomonas.</title>
        <authorList>
            <person name="Huang H."/>
        </authorList>
    </citation>
    <scope>NUCLEOTIDE SEQUENCE</scope>
    <source>
        <strain evidence="13">Y2R2</strain>
    </source>
</reference>
<keyword evidence="9 13" id="KW-0560">Oxidoreductase</keyword>
<accession>A0A5C1NN36</accession>
<protein>
    <recommendedName>
        <fullName evidence="5">catechol 1,2-dioxygenase</fullName>
        <ecNumber evidence="5">1.13.11.1</ecNumber>
    </recommendedName>
</protein>
<dbReference type="GO" id="GO:0019614">
    <property type="term" value="P:catechol-containing compound catabolic process"/>
    <property type="evidence" value="ECO:0007669"/>
    <property type="project" value="InterPro"/>
</dbReference>
<dbReference type="PANTHER" id="PTHR33711">
    <property type="entry name" value="DIOXYGENASE, PUTATIVE (AFU_ORTHOLOGUE AFUA_2G02910)-RELATED"/>
    <property type="match status" value="1"/>
</dbReference>
<dbReference type="Proteomes" id="UP000324285">
    <property type="component" value="Chromosome"/>
</dbReference>
<dbReference type="InterPro" id="IPR007535">
    <property type="entry name" value="Catechol_dOase_N"/>
</dbReference>
<dbReference type="CDD" id="cd03460">
    <property type="entry name" value="1_2-CTD"/>
    <property type="match status" value="1"/>
</dbReference>
<name>A0A5C1NN36_9GAMM</name>
<proteinExistence type="inferred from homology"/>
<comment type="similarity">
    <text evidence="4">Belongs to the intradiol ring-cleavage dioxygenase family.</text>
</comment>
<dbReference type="InterPro" id="IPR000627">
    <property type="entry name" value="Intradiol_dOase_C"/>
</dbReference>
<evidence type="ECO:0000256" key="10">
    <source>
        <dbReference type="ARBA" id="ARBA00023004"/>
    </source>
</evidence>
<dbReference type="OrthoDB" id="9800887at2"/>
<dbReference type="KEGG" id="hbh:E4T21_01730"/>
<dbReference type="GO" id="GO:0042952">
    <property type="term" value="P:beta-ketoadipate pathway"/>
    <property type="evidence" value="ECO:0007669"/>
    <property type="project" value="UniProtKB-UniPathway"/>
</dbReference>
<dbReference type="InterPro" id="IPR050770">
    <property type="entry name" value="Intradiol_RC_Dioxygenase"/>
</dbReference>
<dbReference type="UniPathway" id="UPA00157">
    <property type="reaction ID" value="UER00258"/>
</dbReference>
<comment type="pathway">
    <text evidence="3">Aromatic compound metabolism; beta-ketoadipate pathway; 5-oxo-4,5-dihydro-2-furylacetate from catechol: step 1/3.</text>
</comment>
<evidence type="ECO:0000256" key="11">
    <source>
        <dbReference type="SAM" id="MobiDB-lite"/>
    </source>
</evidence>
<dbReference type="AlphaFoldDB" id="A0A5C1NN36"/>
<evidence type="ECO:0000313" key="13">
    <source>
        <dbReference type="EMBL" id="QEM83867.1"/>
    </source>
</evidence>
<evidence type="ECO:0000256" key="4">
    <source>
        <dbReference type="ARBA" id="ARBA00007825"/>
    </source>
</evidence>
<feature type="domain" description="Intradiol ring-cleavage dioxygenases" evidence="12">
    <location>
        <begin position="141"/>
        <end position="169"/>
    </location>
</feature>
<dbReference type="InterPro" id="IPR015889">
    <property type="entry name" value="Intradiol_dOase_core"/>
</dbReference>
<dbReference type="Gene3D" id="2.60.130.10">
    <property type="entry name" value="Aromatic compound dioxygenase"/>
    <property type="match status" value="1"/>
</dbReference>
<evidence type="ECO:0000256" key="1">
    <source>
        <dbReference type="ARBA" id="ARBA00001312"/>
    </source>
</evidence>
<keyword evidence="8" id="KW-0223">Dioxygenase</keyword>
<comment type="catalytic activity">
    <reaction evidence="1">
        <text>catechol + O2 = cis,cis-muconate + 2 H(+)</text>
        <dbReference type="Rhea" id="RHEA:23852"/>
        <dbReference type="ChEBI" id="CHEBI:15378"/>
        <dbReference type="ChEBI" id="CHEBI:15379"/>
        <dbReference type="ChEBI" id="CHEBI:18135"/>
        <dbReference type="ChEBI" id="CHEBI:32379"/>
        <dbReference type="EC" id="1.13.11.1"/>
    </reaction>
</comment>
<gene>
    <name evidence="13" type="primary">catA</name>
    <name evidence="13" type="ORF">E4T21_01730</name>
</gene>
<dbReference type="EC" id="1.13.11.1" evidence="5"/>
<keyword evidence="6" id="KW-0479">Metal-binding</keyword>
<sequence length="328" mass="35828">MNESTQNVRIFDTPEVQQFLRVIAGMDNTEGSDRAKAILHRILSDLFKTIDDFDITPDEYWRAIAVLNALGAGTQFGLLSPGLGFDHYLDMRMDAADEAAQRAGGTPRTIEGPLYVAGAPEVHGVGRMDDDPDPDGETMWLTGQVRDIQGAPLAGAQVEVWHANSKGGYSFFDPTQSDYNLRRTIITDAEGRYAVRSTIPSGYGVPPGCATDQVLKALGRHGERPAHIHYFVSAAGYQHLTTQINLAGDPYTYDDFAYATREELVVDGRRIEDVAEIGQRGLDGPFTEVVFDVELTAVDDPSLQTRHARPRAKESNEAASQQAGSAKV</sequence>
<evidence type="ECO:0000259" key="12">
    <source>
        <dbReference type="PROSITE" id="PS00083"/>
    </source>
</evidence>
<evidence type="ECO:0000313" key="14">
    <source>
        <dbReference type="Proteomes" id="UP000324285"/>
    </source>
</evidence>
<evidence type="ECO:0000256" key="2">
    <source>
        <dbReference type="ARBA" id="ARBA00001965"/>
    </source>
</evidence>
<organism evidence="13 14">
    <name type="scientific">Halomonas binhaiensis</name>
    <dbReference type="NCBI Taxonomy" id="2562282"/>
    <lineage>
        <taxon>Bacteria</taxon>
        <taxon>Pseudomonadati</taxon>
        <taxon>Pseudomonadota</taxon>
        <taxon>Gammaproteobacteria</taxon>
        <taxon>Oceanospirillales</taxon>
        <taxon>Halomonadaceae</taxon>
        <taxon>Halomonas</taxon>
    </lineage>
</organism>